<proteinExistence type="predicted"/>
<dbReference type="Gene3D" id="3.30.200.20">
    <property type="entry name" value="Phosphorylase Kinase, domain 1"/>
    <property type="match status" value="1"/>
</dbReference>
<dbReference type="RefSeq" id="WP_008277208.1">
    <property type="nucleotide sequence ID" value="NZ_AAXW01000039.1"/>
</dbReference>
<dbReference type="InterPro" id="IPR011009">
    <property type="entry name" value="Kinase-like_dom_sf"/>
</dbReference>
<sequence length="109" mass="12534">MEKSNSYEHIAKTALKQYSIIPEKLQFLSHSDNVTFCIKTSSKNFLLRIHQSISGADDNIWKKPKIIESELMWLAALHSENNFTVQKPIKNKSGQWVTQVLVEGTKNIF</sequence>
<keyword evidence="2" id="KW-1185">Reference proteome</keyword>
<dbReference type="Proteomes" id="UP000003781">
    <property type="component" value="Unassembled WGS sequence"/>
</dbReference>
<protein>
    <recommendedName>
        <fullName evidence="3">Aminoglycoside phosphotransferase domain-containing protein</fullName>
    </recommendedName>
</protein>
<gene>
    <name evidence="1" type="ORF">CY0110_11097</name>
</gene>
<dbReference type="EMBL" id="AAXW01000039">
    <property type="protein sequence ID" value="EAZ89656.1"/>
    <property type="molecule type" value="Genomic_DNA"/>
</dbReference>
<organism evidence="1 2">
    <name type="scientific">Crocosphaera chwakensis CCY0110</name>
    <dbReference type="NCBI Taxonomy" id="391612"/>
    <lineage>
        <taxon>Bacteria</taxon>
        <taxon>Bacillati</taxon>
        <taxon>Cyanobacteriota</taxon>
        <taxon>Cyanophyceae</taxon>
        <taxon>Oscillatoriophycideae</taxon>
        <taxon>Chroococcales</taxon>
        <taxon>Aphanothecaceae</taxon>
        <taxon>Crocosphaera</taxon>
        <taxon>Crocosphaera chwakensis</taxon>
    </lineage>
</organism>
<reference evidence="1 2" key="1">
    <citation type="submission" date="2007-03" db="EMBL/GenBank/DDBJ databases">
        <authorList>
            <person name="Stal L."/>
            <person name="Ferriera S."/>
            <person name="Johnson J."/>
            <person name="Kravitz S."/>
            <person name="Beeson K."/>
            <person name="Sutton G."/>
            <person name="Rogers Y.-H."/>
            <person name="Friedman R."/>
            <person name="Frazier M."/>
            <person name="Venter J.C."/>
        </authorList>
    </citation>
    <scope>NUCLEOTIDE SEQUENCE [LARGE SCALE GENOMIC DNA]</scope>
    <source>
        <strain evidence="1 2">CCY0110</strain>
    </source>
</reference>
<comment type="caution">
    <text evidence="1">The sequence shown here is derived from an EMBL/GenBank/DDBJ whole genome shotgun (WGS) entry which is preliminary data.</text>
</comment>
<evidence type="ECO:0000313" key="2">
    <source>
        <dbReference type="Proteomes" id="UP000003781"/>
    </source>
</evidence>
<dbReference type="AlphaFoldDB" id="A3IV02"/>
<dbReference type="SUPFAM" id="SSF56112">
    <property type="entry name" value="Protein kinase-like (PK-like)"/>
    <property type="match status" value="1"/>
</dbReference>
<evidence type="ECO:0000313" key="1">
    <source>
        <dbReference type="EMBL" id="EAZ89656.1"/>
    </source>
</evidence>
<evidence type="ECO:0008006" key="3">
    <source>
        <dbReference type="Google" id="ProtNLM"/>
    </source>
</evidence>
<accession>A3IV02</accession>
<name>A3IV02_9CHRO</name>